<evidence type="ECO:0000256" key="2">
    <source>
        <dbReference type="SAM" id="Phobius"/>
    </source>
</evidence>
<proteinExistence type="predicted"/>
<dbReference type="Proteomes" id="UP000017127">
    <property type="component" value="Unassembled WGS sequence"/>
</dbReference>
<evidence type="ECO:0000313" key="4">
    <source>
        <dbReference type="Proteomes" id="UP000017127"/>
    </source>
</evidence>
<evidence type="ECO:0008006" key="5">
    <source>
        <dbReference type="Google" id="ProtNLM"/>
    </source>
</evidence>
<keyword evidence="2" id="KW-1133">Transmembrane helix</keyword>
<protein>
    <recommendedName>
        <fullName evidence="5">Type II secretion system protein GspC N-terminal domain-containing protein</fullName>
    </recommendedName>
</protein>
<keyword evidence="2" id="KW-0472">Membrane</keyword>
<accession>U7QDY6</accession>
<feature type="compositionally biased region" description="Pro residues" evidence="1">
    <location>
        <begin position="327"/>
        <end position="339"/>
    </location>
</feature>
<name>U7QDY6_9CYAN</name>
<sequence>MMPQETKTMNQTKPALSDEQLLKDPASVEIYADQLMDDIFEDVERVIDGGTKLPKDPVEPEFISLKSIKVPQIILPPVVRRDGVGEDGAIDTDVKLRDASAGKDQSFDRILLGTAFASLLVTLSLWVATRGGFSRLFAAAPVAVPADKPLTAKTQADIKFGNYIERSLATIEQDIPQTIPLLPPFPGTPPVENLESIPVPSTVPNSNTSPLGSETNNLIAAINRMADSIQDASDRTARLSNQVMQTLQQQAQQQAQQPQPQAQISTPTPGGQTSGTVSTPATQTAQTQEPAPQPAPQATQQAEAEPQSQPEPQRQPATASVSIPTPATAPAPEPAPEPASEPASAPAPAAEEQPSEAAAATTNPTQGSIHTLVGILELGDRSAALFEVNGVARRVYVGESIAASGWTLVEVVNQEAVIRRNGEVMTIYVGQQF</sequence>
<feature type="region of interest" description="Disordered" evidence="1">
    <location>
        <begin position="245"/>
        <end position="365"/>
    </location>
</feature>
<organism evidence="3 4">
    <name type="scientific">Lyngbya aestuarii BL J</name>
    <dbReference type="NCBI Taxonomy" id="1348334"/>
    <lineage>
        <taxon>Bacteria</taxon>
        <taxon>Bacillati</taxon>
        <taxon>Cyanobacteriota</taxon>
        <taxon>Cyanophyceae</taxon>
        <taxon>Oscillatoriophycideae</taxon>
        <taxon>Oscillatoriales</taxon>
        <taxon>Microcoleaceae</taxon>
        <taxon>Lyngbya</taxon>
    </lineage>
</organism>
<evidence type="ECO:0000313" key="3">
    <source>
        <dbReference type="EMBL" id="ERT06104.1"/>
    </source>
</evidence>
<gene>
    <name evidence="3" type="ORF">M595_3934</name>
</gene>
<dbReference type="AlphaFoldDB" id="U7QDY6"/>
<reference evidence="3 4" key="1">
    <citation type="journal article" date="2013" name="Front. Microbiol.">
        <title>Comparative genomic analyses of the cyanobacterium, Lyngbya aestuarii BL J, a powerful hydrogen producer.</title>
        <authorList>
            <person name="Kothari A."/>
            <person name="Vaughn M."/>
            <person name="Garcia-Pichel F."/>
        </authorList>
    </citation>
    <scope>NUCLEOTIDE SEQUENCE [LARGE SCALE GENOMIC DNA]</scope>
    <source>
        <strain evidence="3 4">BL J</strain>
    </source>
</reference>
<feature type="compositionally biased region" description="Low complexity" evidence="1">
    <location>
        <begin position="248"/>
        <end position="326"/>
    </location>
</feature>
<dbReference type="PATRIC" id="fig|1348334.3.peg.3804"/>
<feature type="compositionally biased region" description="Low complexity" evidence="1">
    <location>
        <begin position="340"/>
        <end position="362"/>
    </location>
</feature>
<feature type="transmembrane region" description="Helical" evidence="2">
    <location>
        <begin position="110"/>
        <end position="128"/>
    </location>
</feature>
<evidence type="ECO:0000256" key="1">
    <source>
        <dbReference type="SAM" id="MobiDB-lite"/>
    </source>
</evidence>
<keyword evidence="2" id="KW-0812">Transmembrane</keyword>
<comment type="caution">
    <text evidence="3">The sequence shown here is derived from an EMBL/GenBank/DDBJ whole genome shotgun (WGS) entry which is preliminary data.</text>
</comment>
<dbReference type="EMBL" id="AUZM01000042">
    <property type="protein sequence ID" value="ERT06104.1"/>
    <property type="molecule type" value="Genomic_DNA"/>
</dbReference>
<keyword evidence="4" id="KW-1185">Reference proteome</keyword>